<dbReference type="VEuPathDB" id="PlasmoDB:PmUG01_08043700"/>
<dbReference type="GO" id="GO:0016020">
    <property type="term" value="C:membrane"/>
    <property type="evidence" value="ECO:0007669"/>
    <property type="project" value="UniProtKB-SubCell"/>
</dbReference>
<keyword evidence="7 8" id="KW-0472">Membrane</keyword>
<evidence type="ECO:0000256" key="6">
    <source>
        <dbReference type="ARBA" id="ARBA00022989"/>
    </source>
</evidence>
<sequence>MRKLRSKITIFLFMYSIATTAIVYQNYIFIANIFKKYRAFEWLCKNEKEQRDNDFFLCKEQENYIQFLLVTGLIIQFISGSIGSILIKIFSKKKYISQVAFIFLFIGWTLLSVALHYSKSYMDIYALSAAKSSYHSDVTNNRHSGARSSAHIIVTDMQKMFQLISLLFNISFICFGIGSDNSYLPIIYYINEIYPVKDNIMEKSNKTEKSKLNTFKTIMRNKNYILISTMSSLAVLSLFVGNVIIITLDFLEFKKNVIVIILVYILICIFPSFFIANMLEYKKNYVQQTKKEIDEQEYSGKYIHEQENSYKHICNSDPAKDIAKSIGKEDISSNAVIYIVNYENQDNSGKNKNEKLDKCTPEKNVHFEEIKTDGGRSTCTYINEKKEEKKVEKKEEKKMKGFFKNISCRTLKKQLVSPFYIFIVVEFFIITFSICFFMFSLFDIYENNVFGNTLNIYSLILPSSFIITLIFGIVANVISIYNFISFNLILGILVFALIFIYYKTASVIIGYVSLIIYFFHQSFFANHMYMYMSTVFKEENFSVLIGIINTFASFAFFLSFKIYEHIKYQKHNSTYKEIITQVIFSSYLIVFLFHIFYIKRNAQSSSGIPNFSVTP</sequence>
<keyword evidence="5" id="KW-0029">Amino-acid transport</keyword>
<dbReference type="OrthoDB" id="371800at2759"/>
<comment type="similarity">
    <text evidence="2">Belongs to the SLC43A transporter (TC 2.A.1.44) family.</text>
</comment>
<evidence type="ECO:0000313" key="9">
    <source>
        <dbReference type="EMBL" id="SCN12310.1"/>
    </source>
</evidence>
<dbReference type="GO" id="GO:0022857">
    <property type="term" value="F:transmembrane transporter activity"/>
    <property type="evidence" value="ECO:0007669"/>
    <property type="project" value="InterPro"/>
</dbReference>
<feature type="transmembrane region" description="Helical" evidence="8">
    <location>
        <begin position="224"/>
        <end position="245"/>
    </location>
</feature>
<evidence type="ECO:0000256" key="1">
    <source>
        <dbReference type="ARBA" id="ARBA00004141"/>
    </source>
</evidence>
<dbReference type="Gene3D" id="1.20.1250.20">
    <property type="entry name" value="MFS general substrate transporter like domains"/>
    <property type="match status" value="1"/>
</dbReference>
<evidence type="ECO:0000256" key="4">
    <source>
        <dbReference type="ARBA" id="ARBA00022692"/>
    </source>
</evidence>
<name>A0A1D3PB40_PLAMA</name>
<dbReference type="SUPFAM" id="SSF103473">
    <property type="entry name" value="MFS general substrate transporter"/>
    <property type="match status" value="1"/>
</dbReference>
<dbReference type="OMA" id="FFANHMY"/>
<evidence type="ECO:0000313" key="10">
    <source>
        <dbReference type="Proteomes" id="UP000219813"/>
    </source>
</evidence>
<dbReference type="PANTHER" id="PTHR20772">
    <property type="entry name" value="PROTEIN FMP42"/>
    <property type="match status" value="1"/>
</dbReference>
<comment type="subcellular location">
    <subcellularLocation>
        <location evidence="1">Membrane</location>
        <topology evidence="1">Multi-pass membrane protein</topology>
    </subcellularLocation>
</comment>
<feature type="transmembrane region" description="Helical" evidence="8">
    <location>
        <begin position="578"/>
        <end position="598"/>
    </location>
</feature>
<feature type="transmembrane region" description="Helical" evidence="8">
    <location>
        <begin position="64"/>
        <end position="87"/>
    </location>
</feature>
<organism evidence="9 10">
    <name type="scientific">Plasmodium malariae</name>
    <dbReference type="NCBI Taxonomy" id="5858"/>
    <lineage>
        <taxon>Eukaryota</taxon>
        <taxon>Sar</taxon>
        <taxon>Alveolata</taxon>
        <taxon>Apicomplexa</taxon>
        <taxon>Aconoidasida</taxon>
        <taxon>Haemosporida</taxon>
        <taxon>Plasmodiidae</taxon>
        <taxon>Plasmodium</taxon>
        <taxon>Plasmodium (Plasmodium)</taxon>
    </lineage>
</organism>
<keyword evidence="3" id="KW-0813">Transport</keyword>
<evidence type="ECO:0000256" key="3">
    <source>
        <dbReference type="ARBA" id="ARBA00022448"/>
    </source>
</evidence>
<dbReference type="RefSeq" id="XP_028861281.1">
    <property type="nucleotide sequence ID" value="XM_029004609.1"/>
</dbReference>
<reference evidence="9 10" key="1">
    <citation type="submission" date="2016-06" db="EMBL/GenBank/DDBJ databases">
        <authorList>
            <consortium name="Pathogen Informatics"/>
        </authorList>
    </citation>
    <scope>NUCLEOTIDE SEQUENCE [LARGE SCALE GENOMIC DNA]</scope>
</reference>
<dbReference type="AlphaFoldDB" id="A0A1D3PB40"/>
<protein>
    <submittedName>
        <fullName evidence="9">Major facilitator superfamily-related transporter, putative</fullName>
    </submittedName>
</protein>
<feature type="transmembrane region" description="Helical" evidence="8">
    <location>
        <begin position="257"/>
        <end position="279"/>
    </location>
</feature>
<dbReference type="InterPro" id="IPR011701">
    <property type="entry name" value="MFS"/>
</dbReference>
<keyword evidence="6 8" id="KW-1133">Transmembrane helix</keyword>
<keyword evidence="10" id="KW-1185">Reference proteome</keyword>
<dbReference type="PANTHER" id="PTHR20772:SF2">
    <property type="entry name" value="PROTEIN FMP42"/>
    <property type="match status" value="1"/>
</dbReference>
<keyword evidence="4 8" id="KW-0812">Transmembrane</keyword>
<proteinExistence type="inferred from homology"/>
<dbReference type="Pfam" id="PF07690">
    <property type="entry name" value="MFS_1"/>
    <property type="match status" value="1"/>
</dbReference>
<feature type="transmembrane region" description="Helical" evidence="8">
    <location>
        <begin position="160"/>
        <end position="178"/>
    </location>
</feature>
<dbReference type="Proteomes" id="UP000219813">
    <property type="component" value="Chromosome 8"/>
</dbReference>
<feature type="transmembrane region" description="Helical" evidence="8">
    <location>
        <begin position="454"/>
        <end position="474"/>
    </location>
</feature>
<evidence type="ECO:0000256" key="2">
    <source>
        <dbReference type="ARBA" id="ARBA00006595"/>
    </source>
</evidence>
<feature type="transmembrane region" description="Helical" evidence="8">
    <location>
        <begin position="12"/>
        <end position="34"/>
    </location>
</feature>
<evidence type="ECO:0000256" key="8">
    <source>
        <dbReference type="SAM" id="Phobius"/>
    </source>
</evidence>
<dbReference type="InterPro" id="IPR052599">
    <property type="entry name" value="SLC43A_AATransporter"/>
</dbReference>
<dbReference type="InterPro" id="IPR036259">
    <property type="entry name" value="MFS_trans_sf"/>
</dbReference>
<dbReference type="EMBL" id="LT594629">
    <property type="protein sequence ID" value="SCN12310.1"/>
    <property type="molecule type" value="Genomic_DNA"/>
</dbReference>
<feature type="transmembrane region" description="Helical" evidence="8">
    <location>
        <begin position="508"/>
        <end position="529"/>
    </location>
</feature>
<feature type="transmembrane region" description="Helical" evidence="8">
    <location>
        <begin position="99"/>
        <end position="117"/>
    </location>
</feature>
<dbReference type="GO" id="GO:0006865">
    <property type="term" value="P:amino acid transport"/>
    <property type="evidence" value="ECO:0007669"/>
    <property type="project" value="UniProtKB-KW"/>
</dbReference>
<dbReference type="GeneID" id="39868419"/>
<evidence type="ECO:0000256" key="5">
    <source>
        <dbReference type="ARBA" id="ARBA00022970"/>
    </source>
</evidence>
<feature type="transmembrane region" description="Helical" evidence="8">
    <location>
        <begin position="481"/>
        <end position="502"/>
    </location>
</feature>
<evidence type="ECO:0000256" key="7">
    <source>
        <dbReference type="ARBA" id="ARBA00023136"/>
    </source>
</evidence>
<feature type="transmembrane region" description="Helical" evidence="8">
    <location>
        <begin position="419"/>
        <end position="442"/>
    </location>
</feature>
<feature type="transmembrane region" description="Helical" evidence="8">
    <location>
        <begin position="541"/>
        <end position="558"/>
    </location>
</feature>
<accession>A0A1D3PB40</accession>
<dbReference type="KEGG" id="pmal:PMUG01_08043700"/>
<gene>
    <name evidence="9" type="primary">MFR3</name>
    <name evidence="9" type="ORF">PMUG01_08043700</name>
</gene>